<sequence>MRRCSDICYPLLVLTAFVFLVVSVGTPWYRLEVQGDLNGHECKNITLLGWRTMWVYNEGHPSCEIATGSYEWTRECKASDNTTRLNPLLEPVCGFRGTSIAVLTLMSITLLCGTLITIFTFLNTFIFYEPREIFRKWSVKLSALCGLLLFVSVVVYGMRFTRNSGQKFGFLWDESDIDVNNHHLNVWHGPVGWALAAVACLIYWILAMVFHYLGHRIENEWYRQIDKS</sequence>
<feature type="transmembrane region" description="Helical" evidence="1">
    <location>
        <begin position="100"/>
        <end position="127"/>
    </location>
</feature>
<feature type="transmembrane region" description="Helical" evidence="1">
    <location>
        <begin position="191"/>
        <end position="213"/>
    </location>
</feature>
<organism evidence="2 3">
    <name type="scientific">Planoprotostelium fungivorum</name>
    <dbReference type="NCBI Taxonomy" id="1890364"/>
    <lineage>
        <taxon>Eukaryota</taxon>
        <taxon>Amoebozoa</taxon>
        <taxon>Evosea</taxon>
        <taxon>Variosea</taxon>
        <taxon>Cavosteliida</taxon>
        <taxon>Cavosteliaceae</taxon>
        <taxon>Planoprotostelium</taxon>
    </lineage>
</organism>
<evidence type="ECO:0000313" key="2">
    <source>
        <dbReference type="EMBL" id="PRP79999.1"/>
    </source>
</evidence>
<protein>
    <submittedName>
        <fullName evidence="2">Uncharacterized protein</fullName>
    </submittedName>
</protein>
<dbReference type="EMBL" id="MDYQ01000164">
    <property type="protein sequence ID" value="PRP79999.1"/>
    <property type="molecule type" value="Genomic_DNA"/>
</dbReference>
<dbReference type="Gene3D" id="1.20.140.150">
    <property type="match status" value="1"/>
</dbReference>
<dbReference type="InParanoid" id="A0A2P6N7S7"/>
<feature type="transmembrane region" description="Helical" evidence="1">
    <location>
        <begin position="139"/>
        <end position="158"/>
    </location>
</feature>
<comment type="caution">
    <text evidence="2">The sequence shown here is derived from an EMBL/GenBank/DDBJ whole genome shotgun (WGS) entry which is preliminary data.</text>
</comment>
<accession>A0A2P6N7S7</accession>
<evidence type="ECO:0000313" key="3">
    <source>
        <dbReference type="Proteomes" id="UP000241769"/>
    </source>
</evidence>
<reference evidence="2 3" key="1">
    <citation type="journal article" date="2018" name="Genome Biol. Evol.">
        <title>Multiple Roots of Fruiting Body Formation in Amoebozoa.</title>
        <authorList>
            <person name="Hillmann F."/>
            <person name="Forbes G."/>
            <person name="Novohradska S."/>
            <person name="Ferling I."/>
            <person name="Riege K."/>
            <person name="Groth M."/>
            <person name="Westermann M."/>
            <person name="Marz M."/>
            <person name="Spaller T."/>
            <person name="Winckler T."/>
            <person name="Schaap P."/>
            <person name="Glockner G."/>
        </authorList>
    </citation>
    <scope>NUCLEOTIDE SEQUENCE [LARGE SCALE GENOMIC DNA]</scope>
    <source>
        <strain evidence="2 3">Jena</strain>
    </source>
</reference>
<keyword evidence="3" id="KW-1185">Reference proteome</keyword>
<dbReference type="Proteomes" id="UP000241769">
    <property type="component" value="Unassembled WGS sequence"/>
</dbReference>
<keyword evidence="1" id="KW-1133">Transmembrane helix</keyword>
<keyword evidence="1" id="KW-0472">Membrane</keyword>
<evidence type="ECO:0000256" key="1">
    <source>
        <dbReference type="SAM" id="Phobius"/>
    </source>
</evidence>
<gene>
    <name evidence="2" type="ORF">PROFUN_12286</name>
</gene>
<dbReference type="AlphaFoldDB" id="A0A2P6N7S7"/>
<feature type="transmembrane region" description="Helical" evidence="1">
    <location>
        <begin position="7"/>
        <end position="29"/>
    </location>
</feature>
<proteinExistence type="predicted"/>
<name>A0A2P6N7S7_9EUKA</name>
<keyword evidence="1" id="KW-0812">Transmembrane</keyword>